<reference evidence="1 2" key="1">
    <citation type="submission" date="2018-09" db="EMBL/GenBank/DDBJ databases">
        <title>Characterization of the phylogenetic diversity of five novel species belonging to the genus Bifidobacterium.</title>
        <authorList>
            <person name="Lugli G.A."/>
            <person name="Duranti S."/>
            <person name="Milani C."/>
        </authorList>
    </citation>
    <scope>NUCLEOTIDE SEQUENCE [LARGE SCALE GENOMIC DNA]</scope>
    <source>
        <strain evidence="1 2">2020B</strain>
    </source>
</reference>
<dbReference type="AlphaFoldDB" id="A0A430FAB1"/>
<organism evidence="1 2">
    <name type="scientific">Bifidobacterium castoris</name>
    <dbReference type="NCBI Taxonomy" id="2306972"/>
    <lineage>
        <taxon>Bacteria</taxon>
        <taxon>Bacillati</taxon>
        <taxon>Actinomycetota</taxon>
        <taxon>Actinomycetes</taxon>
        <taxon>Bifidobacteriales</taxon>
        <taxon>Bifidobacteriaceae</taxon>
        <taxon>Bifidobacterium</taxon>
    </lineage>
</organism>
<accession>A0A430FAB1</accession>
<protein>
    <submittedName>
        <fullName evidence="1">Uncharacterized protein</fullName>
    </submittedName>
</protein>
<dbReference type="RefSeq" id="WP_126031280.1">
    <property type="nucleotide sequence ID" value="NZ_QXGI01000001.1"/>
</dbReference>
<dbReference type="Proteomes" id="UP000288052">
    <property type="component" value="Unassembled WGS sequence"/>
</dbReference>
<dbReference type="OrthoDB" id="5186446at2"/>
<evidence type="ECO:0000313" key="1">
    <source>
        <dbReference type="EMBL" id="RSX49763.1"/>
    </source>
</evidence>
<keyword evidence="2" id="KW-1185">Reference proteome</keyword>
<dbReference type="EMBL" id="QXGI01000001">
    <property type="protein sequence ID" value="RSX49763.1"/>
    <property type="molecule type" value="Genomic_DNA"/>
</dbReference>
<sequence>MADPLDDTYGRMLEELIAAGETVAMDCGCGVRSWTRIGADGALILTVCARRGRLESAIVTMTGPDGRPVDRVYLGDWDMSCPAPVPLPDDPDGAAERIRVVLRVVLASHALRAAATPPATSNMRGNKTI</sequence>
<comment type="caution">
    <text evidence="1">The sequence shown here is derived from an EMBL/GenBank/DDBJ whole genome shotgun (WGS) entry which is preliminary data.</text>
</comment>
<name>A0A430FAB1_9BIFI</name>
<gene>
    <name evidence="1" type="ORF">D2E22_0224</name>
</gene>
<evidence type="ECO:0000313" key="2">
    <source>
        <dbReference type="Proteomes" id="UP000288052"/>
    </source>
</evidence>
<proteinExistence type="predicted"/>